<gene>
    <name evidence="16" type="ORF">FRX48_07131</name>
</gene>
<dbReference type="Gene3D" id="1.10.132.70">
    <property type="match status" value="1"/>
</dbReference>
<dbReference type="GO" id="GO:0046872">
    <property type="term" value="F:metal ion binding"/>
    <property type="evidence" value="ECO:0007669"/>
    <property type="project" value="UniProtKB-KW"/>
</dbReference>
<keyword evidence="10 13" id="KW-0695">RNA-directed DNA polymerase</keyword>
<evidence type="ECO:0000256" key="9">
    <source>
        <dbReference type="ARBA" id="ARBA00022895"/>
    </source>
</evidence>
<keyword evidence="8 13" id="KW-0460">Magnesium</keyword>
<keyword evidence="4 13" id="KW-0158">Chromosome</keyword>
<comment type="catalytic activity">
    <reaction evidence="12 13">
        <text>DNA(n) + a 2'-deoxyribonucleoside 5'-triphosphate = DNA(n+1) + diphosphate</text>
        <dbReference type="Rhea" id="RHEA:22508"/>
        <dbReference type="Rhea" id="RHEA-COMP:17339"/>
        <dbReference type="Rhea" id="RHEA-COMP:17340"/>
        <dbReference type="ChEBI" id="CHEBI:33019"/>
        <dbReference type="ChEBI" id="CHEBI:61560"/>
        <dbReference type="ChEBI" id="CHEBI:173112"/>
        <dbReference type="EC" id="2.7.7.49"/>
    </reaction>
</comment>
<keyword evidence="5 13" id="KW-0808">Transferase</keyword>
<dbReference type="GO" id="GO:0000781">
    <property type="term" value="C:chromosome, telomeric region"/>
    <property type="evidence" value="ECO:0007669"/>
    <property type="project" value="UniProtKB-SubCell"/>
</dbReference>
<evidence type="ECO:0000256" key="1">
    <source>
        <dbReference type="ARBA" id="ARBA00008001"/>
    </source>
</evidence>
<evidence type="ECO:0000256" key="13">
    <source>
        <dbReference type="RuleBase" id="RU365061"/>
    </source>
</evidence>
<sequence>MARKRKRSHKQVETSEGPRKRGRLDAGLQSSVVLPKDDAFIKHPLLSLYYPRVLTLRDYLLSQLPPSARSRRRRLSSAGTHHETFDAVGASDDQRNTPRVEDDGALAKLLDSTLIGQFQAQWLNRDDSRIRELAIFSQKVTSTVGSSAEGGGTCSQSEIINFAIWHLFYKTYRNVHKPSHLLCYGYQRANAPRTANEDHGAGAGIPGITSHYPSNQVSTFRSALWADILNLLGKEGERTMLNLALDCGVFIAVESGRGNFYQLSGIPLSELHVYEKPATPLSSHVEKAALAEPRILAVGKPSTDLHTPGAITLVRNRMFYARAALNAKGEVRFGLRHIHALNRYGNHESQVQTVHLMKYVFPRQFGLHNVFTSTVDTRETVQPFKDYTLREQEITLMARQKGVKRGIAAVSGGQSKEQLPKRLRGLPAELIKKLQKLHGRCPYSELLKHYCPVDHPDGSWRRRTQSTVTANGRVDASFGPIIQGSKRRSCTNTAMRRSQPSVTPQSKSVMDYATPPANVSAFCRATLSKLIPIELWGIGQVGQENRDAIMCQVERFVRARRFESLSLHALFEGLKITGVPWLASPNTKATVKISQSDFRKRKEIFLEFIYYVFDSLLIPLVRSNFHVTESNVHRNRLFFFRHDVWRALTEPAMSNLKLTMFEEIRTDKARRLLDARPLGFSQIRLLPKQTGFRPIMNLRRRSTKLQNGKVLLGRSINSVMAPVFNMLSYEKTKQPDKLGSALFSVGDIYPKLKSFRAKLQGLGKEGKPLFFAKVDVQSCFDTIPQRRVVRLMEQLATEDGYRIARHAEIKPSENHNQDAFVGYASKPARKFVANARAATDFTNFDQVLKTGLAVGKKNVVFVDGVVQTFQDKEKLLDLLEEHVERNVVKIGKKFFRQKQGIPQGSVLSSLLCNSFYAELERECLGFLEDHTSLLLRLIDDFLLITADKEHAERFLGIMHDGSEKYGIRVNPGKSLVNFKTSVGGVHIPQFTGGKGFPYCGNLIDTKTLEIIKDRDRRKNTVMADSLTVEFSRAPGRTFHRKALNAFKIQTHAMFLDTTFNSLSTVLSTIYQNFVEAAMKFYRYAKCLCKHRRPQQSLMIKTIHDLVNLAFVLIKSKHKNPRVQGYQCAINRLQIQWLASTAFRTVLGRKQSNYDEVLTWLDSLIASCRPRVAKDQLMMQRVVDEGKRVFSGFKY</sequence>
<dbReference type="Gene3D" id="1.10.357.90">
    <property type="match status" value="1"/>
</dbReference>
<dbReference type="OrthoDB" id="289721at2759"/>
<dbReference type="GO" id="GO:0000333">
    <property type="term" value="C:telomerase catalytic core complex"/>
    <property type="evidence" value="ECO:0007669"/>
    <property type="project" value="TreeGrafter"/>
</dbReference>
<dbReference type="Pfam" id="PF12009">
    <property type="entry name" value="Telomerase_RBD"/>
    <property type="match status" value="1"/>
</dbReference>
<dbReference type="EMBL" id="VXIT01000012">
    <property type="protein sequence ID" value="KAA6408788.1"/>
    <property type="molecule type" value="Genomic_DNA"/>
</dbReference>
<keyword evidence="11 13" id="KW-0539">Nucleus</keyword>
<feature type="compositionally biased region" description="Basic and acidic residues" evidence="14">
    <location>
        <begin position="10"/>
        <end position="19"/>
    </location>
</feature>
<comment type="function">
    <text evidence="13">Telomerase is a ribonucleoprotein enzyme essential for the replication of chromosome termini in most eukaryotes. It elongates telomeres. It is a reverse transcriptase that adds simple sequence repeats to chromosome ends by copying a template sequence within the RNA component of the enzyme.</text>
</comment>
<organism evidence="16 17">
    <name type="scientific">Lasallia pustulata</name>
    <dbReference type="NCBI Taxonomy" id="136370"/>
    <lineage>
        <taxon>Eukaryota</taxon>
        <taxon>Fungi</taxon>
        <taxon>Dikarya</taxon>
        <taxon>Ascomycota</taxon>
        <taxon>Pezizomycotina</taxon>
        <taxon>Lecanoromycetes</taxon>
        <taxon>OSLEUM clade</taxon>
        <taxon>Umbilicariomycetidae</taxon>
        <taxon>Umbilicariales</taxon>
        <taxon>Umbilicariaceae</taxon>
        <taxon>Lasallia</taxon>
    </lineage>
</organism>
<evidence type="ECO:0000259" key="15">
    <source>
        <dbReference type="PROSITE" id="PS50878"/>
    </source>
</evidence>
<evidence type="ECO:0000256" key="11">
    <source>
        <dbReference type="ARBA" id="ARBA00023242"/>
    </source>
</evidence>
<keyword evidence="6 13" id="KW-0548">Nucleotidyltransferase</keyword>
<dbReference type="PRINTS" id="PR01365">
    <property type="entry name" value="TELOMERASERT"/>
</dbReference>
<dbReference type="GO" id="GO:0007004">
    <property type="term" value="P:telomere maintenance via telomerase"/>
    <property type="evidence" value="ECO:0007669"/>
    <property type="project" value="TreeGrafter"/>
</dbReference>
<evidence type="ECO:0000256" key="5">
    <source>
        <dbReference type="ARBA" id="ARBA00022679"/>
    </source>
</evidence>
<dbReference type="PANTHER" id="PTHR12066">
    <property type="entry name" value="TELOMERASE REVERSE TRANSCRIPTASE"/>
    <property type="match status" value="1"/>
</dbReference>
<dbReference type="InterPro" id="IPR000477">
    <property type="entry name" value="RT_dom"/>
</dbReference>
<feature type="domain" description="Reverse transcriptase" evidence="15">
    <location>
        <begin position="667"/>
        <end position="1003"/>
    </location>
</feature>
<evidence type="ECO:0000256" key="6">
    <source>
        <dbReference type="ARBA" id="ARBA00022695"/>
    </source>
</evidence>
<dbReference type="GO" id="GO:0003720">
    <property type="term" value="F:telomerase activity"/>
    <property type="evidence" value="ECO:0007669"/>
    <property type="project" value="InterPro"/>
</dbReference>
<keyword evidence="7 13" id="KW-0479">Metal-binding</keyword>
<evidence type="ECO:0000256" key="4">
    <source>
        <dbReference type="ARBA" id="ARBA00022454"/>
    </source>
</evidence>
<evidence type="ECO:0000313" key="17">
    <source>
        <dbReference type="Proteomes" id="UP000324767"/>
    </source>
</evidence>
<dbReference type="GO" id="GO:0070034">
    <property type="term" value="F:telomerase RNA binding"/>
    <property type="evidence" value="ECO:0007669"/>
    <property type="project" value="TreeGrafter"/>
</dbReference>
<dbReference type="PANTHER" id="PTHR12066:SF0">
    <property type="entry name" value="TELOMERASE REVERSE TRANSCRIPTASE"/>
    <property type="match status" value="1"/>
</dbReference>
<dbReference type="CDD" id="cd01648">
    <property type="entry name" value="TERT"/>
    <property type="match status" value="1"/>
</dbReference>
<evidence type="ECO:0000256" key="7">
    <source>
        <dbReference type="ARBA" id="ARBA00022723"/>
    </source>
</evidence>
<dbReference type="InterPro" id="IPR043502">
    <property type="entry name" value="DNA/RNA_pol_sf"/>
</dbReference>
<evidence type="ECO:0000256" key="3">
    <source>
        <dbReference type="ARBA" id="ARBA00016182"/>
    </source>
</evidence>
<evidence type="ECO:0000256" key="8">
    <source>
        <dbReference type="ARBA" id="ARBA00022842"/>
    </source>
</evidence>
<evidence type="ECO:0000256" key="10">
    <source>
        <dbReference type="ARBA" id="ARBA00022918"/>
    </source>
</evidence>
<comment type="similarity">
    <text evidence="1 13">Belongs to the reverse transcriptase family. Telomerase subfamily.</text>
</comment>
<dbReference type="InterPro" id="IPR049139">
    <property type="entry name" value="TERT_C"/>
</dbReference>
<accession>A0A5M8PIH8</accession>
<keyword evidence="9 13" id="KW-0779">Telomere</keyword>
<name>A0A5M8PIH8_9LECA</name>
<evidence type="ECO:0000313" key="16">
    <source>
        <dbReference type="EMBL" id="KAA6408788.1"/>
    </source>
</evidence>
<feature type="region of interest" description="Disordered" evidence="14">
    <location>
        <begin position="70"/>
        <end position="99"/>
    </location>
</feature>
<dbReference type="AlphaFoldDB" id="A0A5M8PIH8"/>
<dbReference type="EC" id="2.7.7.49" evidence="2 13"/>
<dbReference type="Pfam" id="PF00078">
    <property type="entry name" value="RVT_1"/>
    <property type="match status" value="1"/>
</dbReference>
<evidence type="ECO:0000256" key="2">
    <source>
        <dbReference type="ARBA" id="ARBA00012493"/>
    </source>
</evidence>
<dbReference type="InterPro" id="IPR021891">
    <property type="entry name" value="Telomerase_RBD"/>
</dbReference>
<dbReference type="GO" id="GO:0042162">
    <property type="term" value="F:telomeric DNA binding"/>
    <property type="evidence" value="ECO:0007669"/>
    <property type="project" value="TreeGrafter"/>
</dbReference>
<proteinExistence type="inferred from homology"/>
<dbReference type="PROSITE" id="PS50878">
    <property type="entry name" value="RT_POL"/>
    <property type="match status" value="1"/>
</dbReference>
<comment type="subcellular location">
    <subcellularLocation>
        <location evidence="13">Nucleus</location>
    </subcellularLocation>
    <subcellularLocation>
        <location evidence="13">Chromosome</location>
        <location evidence="13">Telomere</location>
    </subcellularLocation>
</comment>
<reference evidence="16 17" key="1">
    <citation type="submission" date="2019-09" db="EMBL/GenBank/DDBJ databases">
        <title>The hologenome of the rock-dwelling lichen Lasallia pustulata.</title>
        <authorList>
            <person name="Greshake Tzovaras B."/>
            <person name="Segers F."/>
            <person name="Bicker A."/>
            <person name="Dal Grande F."/>
            <person name="Otte J."/>
            <person name="Hankeln T."/>
            <person name="Schmitt I."/>
            <person name="Ebersberger I."/>
        </authorList>
    </citation>
    <scope>NUCLEOTIDE SEQUENCE [LARGE SCALE GENOMIC DNA]</scope>
    <source>
        <strain evidence="16">A1-1</strain>
    </source>
</reference>
<protein>
    <recommendedName>
        <fullName evidence="3 13">Telomerase reverse transcriptase</fullName>
        <ecNumber evidence="2 13">2.7.7.49</ecNumber>
    </recommendedName>
    <alternativeName>
        <fullName evidence="13">Telomerase catalytic subunit</fullName>
    </alternativeName>
</protein>
<dbReference type="SUPFAM" id="SSF56672">
    <property type="entry name" value="DNA/RNA polymerases"/>
    <property type="match status" value="1"/>
</dbReference>
<dbReference type="Proteomes" id="UP000324767">
    <property type="component" value="Unassembled WGS sequence"/>
</dbReference>
<feature type="region of interest" description="Disordered" evidence="14">
    <location>
        <begin position="1"/>
        <end position="28"/>
    </location>
</feature>
<dbReference type="Pfam" id="PF21399">
    <property type="entry name" value="TERT_C"/>
    <property type="match status" value="1"/>
</dbReference>
<dbReference type="Gene3D" id="3.30.70.2630">
    <property type="match status" value="1"/>
</dbReference>
<dbReference type="SMART" id="SM00975">
    <property type="entry name" value="Telomerase_RBD"/>
    <property type="match status" value="1"/>
</dbReference>
<comment type="caution">
    <text evidence="16">The sequence shown here is derived from an EMBL/GenBank/DDBJ whole genome shotgun (WGS) entry which is preliminary data.</text>
</comment>
<dbReference type="InterPro" id="IPR003545">
    <property type="entry name" value="Telomerase_RT"/>
</dbReference>
<evidence type="ECO:0000256" key="14">
    <source>
        <dbReference type="SAM" id="MobiDB-lite"/>
    </source>
</evidence>
<evidence type="ECO:0000256" key="12">
    <source>
        <dbReference type="ARBA" id="ARBA00048173"/>
    </source>
</evidence>